<organism evidence="1 2">
    <name type="scientific">Pyricularia oryzae</name>
    <name type="common">Rice blast fungus</name>
    <name type="synonym">Magnaporthe oryzae</name>
    <dbReference type="NCBI Taxonomy" id="318829"/>
    <lineage>
        <taxon>Eukaryota</taxon>
        <taxon>Fungi</taxon>
        <taxon>Dikarya</taxon>
        <taxon>Ascomycota</taxon>
        <taxon>Pezizomycotina</taxon>
        <taxon>Sordariomycetes</taxon>
        <taxon>Sordariomycetidae</taxon>
        <taxon>Magnaporthales</taxon>
        <taxon>Pyriculariaceae</taxon>
        <taxon>Pyricularia</taxon>
    </lineage>
</organism>
<name>A0A4P7N626_PYROR</name>
<evidence type="ECO:0000313" key="1">
    <source>
        <dbReference type="EMBL" id="QBZ58029.1"/>
    </source>
</evidence>
<dbReference type="AlphaFoldDB" id="A0A4P7N626"/>
<reference evidence="1 2" key="1">
    <citation type="journal article" date="2019" name="Mol. Biol. Evol.">
        <title>Blast fungal genomes show frequent chromosomal changes, gene gains and losses, and effector gene turnover.</title>
        <authorList>
            <person name="Gomez Luciano L.B."/>
            <person name="Jason Tsai I."/>
            <person name="Chuma I."/>
            <person name="Tosa Y."/>
            <person name="Chen Y.H."/>
            <person name="Li J.Y."/>
            <person name="Li M.Y."/>
            <person name="Jade Lu M.Y."/>
            <person name="Nakayashiki H."/>
            <person name="Li W.H."/>
        </authorList>
    </citation>
    <scope>NUCLEOTIDE SEQUENCE [LARGE SCALE GENOMIC DNA]</scope>
    <source>
        <strain evidence="1">MZ5-1-6</strain>
    </source>
</reference>
<accession>A0A4P7N626</accession>
<evidence type="ECO:0000313" key="2">
    <source>
        <dbReference type="Proteomes" id="UP000294847"/>
    </source>
</evidence>
<proteinExistence type="predicted"/>
<protein>
    <submittedName>
        <fullName evidence="1">Uncharacterized protein</fullName>
    </submittedName>
</protein>
<dbReference type="EMBL" id="CP034206">
    <property type="protein sequence ID" value="QBZ58029.1"/>
    <property type="molecule type" value="Genomic_DNA"/>
</dbReference>
<sequence length="290" mass="28992">MISHGYLLSKLYLYTFPPHLQRLLNVHNLPDALLNGRDLGGVQPLERPPGVTTVAVVALDGLLGAGDSGLCQDPVALAQDLLQLDGLVPLALGPEVPDLDADLGHDVGAAGDDAAAAAGQGLHGKVADAAKGHVAGALGEGRLGLGGGGDAGQLAGAAAGELCADDVGVLGQLDDEVRVHVDAGHGARVVVQHDGYGARVGHGVEVARDGLVVHEAAVVAGREEEDRVGAHVGAGPAQLDRALDRALGGADDDGHSGEAGGVEGLARRPGHGHLFLARAVHRLAVGAHGD</sequence>
<dbReference type="Proteomes" id="UP000294847">
    <property type="component" value="Chromosome 3"/>
</dbReference>
<gene>
    <name evidence="1" type="ORF">PoMZ_02968</name>
</gene>